<dbReference type="SUPFAM" id="SSF51055">
    <property type="entry name" value="Carbohydrate binding domain"/>
    <property type="match status" value="2"/>
</dbReference>
<dbReference type="OrthoDB" id="99456at2"/>
<dbReference type="InterPro" id="IPR052750">
    <property type="entry name" value="GH18_Chitinase"/>
</dbReference>
<dbReference type="PANTHER" id="PTHR42976:SF1">
    <property type="entry name" value="GH18 DOMAIN-CONTAINING PROTEIN-RELATED"/>
    <property type="match status" value="1"/>
</dbReference>
<dbReference type="Proteomes" id="UP000326702">
    <property type="component" value="Chromosome"/>
</dbReference>
<evidence type="ECO:0000313" key="14">
    <source>
        <dbReference type="Proteomes" id="UP000326702"/>
    </source>
</evidence>
<evidence type="ECO:0000256" key="3">
    <source>
        <dbReference type="ARBA" id="ARBA00022669"/>
    </source>
</evidence>
<evidence type="ECO:0000313" key="13">
    <source>
        <dbReference type="EMBL" id="QFU98115.1"/>
    </source>
</evidence>
<evidence type="ECO:0000256" key="6">
    <source>
        <dbReference type="ARBA" id="ARBA00023024"/>
    </source>
</evidence>
<proteinExistence type="predicted"/>
<reference evidence="13 14" key="1">
    <citation type="submission" date="2019-10" db="EMBL/GenBank/DDBJ databases">
        <title>Genome sequence of Luteimicrobium xylanilyticum HY-24.</title>
        <authorList>
            <person name="Kim D.Y."/>
            <person name="Park H.-Y."/>
        </authorList>
    </citation>
    <scope>NUCLEOTIDE SEQUENCE [LARGE SCALE GENOMIC DNA]</scope>
    <source>
        <strain evidence="13 14">HY-24</strain>
    </source>
</reference>
<dbReference type="Pfam" id="PF02839">
    <property type="entry name" value="CBM_5_12"/>
    <property type="match status" value="2"/>
</dbReference>
<keyword evidence="8 13" id="KW-0326">Glycosidase</keyword>
<protein>
    <recommendedName>
        <fullName evidence="2">chitinase</fullName>
        <ecNumber evidence="2">3.2.1.14</ecNumber>
    </recommendedName>
</protein>
<dbReference type="InterPro" id="IPR036573">
    <property type="entry name" value="CBM_sf_5/12"/>
</dbReference>
<dbReference type="PANTHER" id="PTHR42976">
    <property type="entry name" value="BIFUNCTIONAL CHITINASE/LYSOZYME-RELATED"/>
    <property type="match status" value="1"/>
</dbReference>
<comment type="catalytic activity">
    <reaction evidence="1">
        <text>Random endo-hydrolysis of N-acetyl-beta-D-glucosaminide (1-&gt;4)-beta-linkages in chitin and chitodextrins.</text>
        <dbReference type="EC" id="3.2.1.14"/>
    </reaction>
</comment>
<feature type="region of interest" description="Disordered" evidence="10">
    <location>
        <begin position="339"/>
        <end position="372"/>
    </location>
</feature>
<evidence type="ECO:0000256" key="5">
    <source>
        <dbReference type="ARBA" id="ARBA00022801"/>
    </source>
</evidence>
<dbReference type="GO" id="GO:0005576">
    <property type="term" value="C:extracellular region"/>
    <property type="evidence" value="ECO:0007669"/>
    <property type="project" value="InterPro"/>
</dbReference>
<feature type="region of interest" description="Disordered" evidence="10">
    <location>
        <begin position="404"/>
        <end position="441"/>
    </location>
</feature>
<evidence type="ECO:0000256" key="4">
    <source>
        <dbReference type="ARBA" id="ARBA00022729"/>
    </source>
</evidence>
<dbReference type="PROSITE" id="PS51910">
    <property type="entry name" value="GH18_2"/>
    <property type="match status" value="1"/>
</dbReference>
<dbReference type="GO" id="GO:0008061">
    <property type="term" value="F:chitin binding"/>
    <property type="evidence" value="ECO:0007669"/>
    <property type="project" value="UniProtKB-KW"/>
</dbReference>
<sequence>MLRTRRTTVLAAAATTALAAGGLLATVAPAQAATALPPHVFAPFVEMWTGDSPATLATQSGATYQTWAFLQAAQKGSCDVYWNGDTSLPVASSSFGGDVTKIRAAGGDVIPSFGGYTADNEGTELSDSCTSVDSIAATFEKVITTYDVTRIDLDVEDNSLTNTAGITRRNQAIKKVEDWAAANGRTIQFQYTLPTTTTGLASSGLAVLKNAVTNGARIDLVNLMTFDYYDGQTHHMADDTKTAATGLVAQLKKLYPTKSDSELWGMVGVTEMPGIDDYGAAETFTTADATAVASWATQQGIGFLSFWALQRDNGGCVGQGGSDSCSGISQSTWQFTNAFKGFTSGTTPTDPTDPTTPPTDPTTPPTDPTTPTCTAAAWSSSAVYTGGQLVSSAGHTWKAKWWTQGEKPGSSDVWADQGACGGTSPTDPTTPPTDPTSPATCTAAAWSSSTAYSGGATVSYGGHRWTAKWWTQGDVPGANSQNVWSDSGSC</sequence>
<accession>A0A5P9QCC6</accession>
<keyword evidence="3" id="KW-0147">Chitin-binding</keyword>
<keyword evidence="5 13" id="KW-0378">Hydrolase</keyword>
<dbReference type="SMART" id="SM00495">
    <property type="entry name" value="ChtBD3"/>
    <property type="match status" value="2"/>
</dbReference>
<evidence type="ECO:0000256" key="9">
    <source>
        <dbReference type="ARBA" id="ARBA00023326"/>
    </source>
</evidence>
<dbReference type="GO" id="GO:0000272">
    <property type="term" value="P:polysaccharide catabolic process"/>
    <property type="evidence" value="ECO:0007669"/>
    <property type="project" value="UniProtKB-KW"/>
</dbReference>
<keyword evidence="7" id="KW-0119">Carbohydrate metabolism</keyword>
<dbReference type="GO" id="GO:0006032">
    <property type="term" value="P:chitin catabolic process"/>
    <property type="evidence" value="ECO:0007669"/>
    <property type="project" value="UniProtKB-KW"/>
</dbReference>
<dbReference type="PROSITE" id="PS51318">
    <property type="entry name" value="TAT"/>
    <property type="match status" value="1"/>
</dbReference>
<dbReference type="EMBL" id="CP045529">
    <property type="protein sequence ID" value="QFU98115.1"/>
    <property type="molecule type" value="Genomic_DNA"/>
</dbReference>
<dbReference type="AlphaFoldDB" id="A0A5P9QCC6"/>
<dbReference type="GO" id="GO:0008843">
    <property type="term" value="F:endochitinase activity"/>
    <property type="evidence" value="ECO:0007669"/>
    <property type="project" value="UniProtKB-EC"/>
</dbReference>
<keyword evidence="4 11" id="KW-0732">Signal</keyword>
<feature type="signal peptide" evidence="11">
    <location>
        <begin position="1"/>
        <end position="32"/>
    </location>
</feature>
<dbReference type="FunFam" id="3.20.20.80:FF:000118">
    <property type="entry name" value="Probable bifunctional chitinase/lysozyme"/>
    <property type="match status" value="1"/>
</dbReference>
<dbReference type="RefSeq" id="WP_036951123.1">
    <property type="nucleotide sequence ID" value="NZ_BAABIH010000027.1"/>
</dbReference>
<keyword evidence="9" id="KW-0624">Polysaccharide degradation</keyword>
<evidence type="ECO:0000256" key="11">
    <source>
        <dbReference type="SAM" id="SignalP"/>
    </source>
</evidence>
<feature type="chain" id="PRO_5024935484" description="chitinase" evidence="11">
    <location>
        <begin position="33"/>
        <end position="490"/>
    </location>
</feature>
<dbReference type="InterPro" id="IPR003610">
    <property type="entry name" value="CBM5/12"/>
</dbReference>
<evidence type="ECO:0000256" key="1">
    <source>
        <dbReference type="ARBA" id="ARBA00000822"/>
    </source>
</evidence>
<dbReference type="InterPro" id="IPR006311">
    <property type="entry name" value="TAT_signal"/>
</dbReference>
<dbReference type="CDD" id="cd06543">
    <property type="entry name" value="GH18_PF-ChiA-like"/>
    <property type="match status" value="1"/>
</dbReference>
<dbReference type="InterPro" id="IPR017853">
    <property type="entry name" value="GH"/>
</dbReference>
<dbReference type="SUPFAM" id="SSF51445">
    <property type="entry name" value="(Trans)glycosidases"/>
    <property type="match status" value="1"/>
</dbReference>
<keyword evidence="6" id="KW-0146">Chitin degradation</keyword>
<evidence type="ECO:0000256" key="7">
    <source>
        <dbReference type="ARBA" id="ARBA00023277"/>
    </source>
</evidence>
<feature type="domain" description="GH18" evidence="12">
    <location>
        <begin position="38"/>
        <end position="346"/>
    </location>
</feature>
<evidence type="ECO:0000256" key="2">
    <source>
        <dbReference type="ARBA" id="ARBA00012729"/>
    </source>
</evidence>
<feature type="compositionally biased region" description="Pro residues" evidence="10">
    <location>
        <begin position="354"/>
        <end position="368"/>
    </location>
</feature>
<dbReference type="Gene3D" id="2.10.10.20">
    <property type="entry name" value="Carbohydrate-binding module superfamily 5/12"/>
    <property type="match status" value="2"/>
</dbReference>
<name>A0A5P9QCC6_9MICO</name>
<evidence type="ECO:0000256" key="8">
    <source>
        <dbReference type="ARBA" id="ARBA00023295"/>
    </source>
</evidence>
<keyword evidence="14" id="KW-1185">Reference proteome</keyword>
<dbReference type="Gene3D" id="3.20.20.80">
    <property type="entry name" value="Glycosidases"/>
    <property type="match status" value="1"/>
</dbReference>
<evidence type="ECO:0000256" key="10">
    <source>
        <dbReference type="SAM" id="MobiDB-lite"/>
    </source>
</evidence>
<gene>
    <name evidence="13" type="ORF">KDY119_01624</name>
</gene>
<dbReference type="GO" id="GO:0030246">
    <property type="term" value="F:carbohydrate binding"/>
    <property type="evidence" value="ECO:0007669"/>
    <property type="project" value="InterPro"/>
</dbReference>
<dbReference type="KEGG" id="lxl:KDY119_01624"/>
<organism evidence="13 14">
    <name type="scientific">Luteimicrobium xylanilyticum</name>
    <dbReference type="NCBI Taxonomy" id="1133546"/>
    <lineage>
        <taxon>Bacteria</taxon>
        <taxon>Bacillati</taxon>
        <taxon>Actinomycetota</taxon>
        <taxon>Actinomycetes</taxon>
        <taxon>Micrococcales</taxon>
        <taxon>Luteimicrobium</taxon>
    </lineage>
</organism>
<evidence type="ECO:0000259" key="12">
    <source>
        <dbReference type="PROSITE" id="PS51910"/>
    </source>
</evidence>
<dbReference type="EC" id="3.2.1.14" evidence="2"/>
<dbReference type="CDD" id="cd12215">
    <property type="entry name" value="ChiC_BD"/>
    <property type="match status" value="2"/>
</dbReference>
<dbReference type="InterPro" id="IPR001223">
    <property type="entry name" value="Glyco_hydro18_cat"/>
</dbReference>